<keyword evidence="3" id="KW-0482">Metalloprotease</keyword>
<feature type="domain" description="CAAX prenyl protease 2/Lysostaphin resistance protein A-like" evidence="2">
    <location>
        <begin position="116"/>
        <end position="208"/>
    </location>
</feature>
<name>A0ABU7XY20_9FLAO</name>
<keyword evidence="1" id="KW-0812">Transmembrane</keyword>
<keyword evidence="3" id="KW-0378">Hydrolase</keyword>
<feature type="transmembrane region" description="Helical" evidence="1">
    <location>
        <begin position="39"/>
        <end position="56"/>
    </location>
</feature>
<dbReference type="Pfam" id="PF02517">
    <property type="entry name" value="Rce1-like"/>
    <property type="match status" value="1"/>
</dbReference>
<evidence type="ECO:0000256" key="1">
    <source>
        <dbReference type="SAM" id="Phobius"/>
    </source>
</evidence>
<keyword evidence="1" id="KW-1133">Transmembrane helix</keyword>
<sequence>MYRIFKYYPNISRLVLAGILIIIALFLSSIIKIPNLKEVFPFIGTILLIIVNGVMYKTENKGLNELGLNLKKTNLYFLPLGLVLGVLAVLIGYYSKSILIGDTIHLNRDVDFLNVLKHLYWILPTAAVQELICRGYIYKKLISTTNLTRANVIMSIIFISMHDVFGIGIFGAIFYSISLIIGHLVFATALLRSGTILFAIGIHWGSNVANNQLFTDDKLQSSILYLTKAVQEEPTGFNPIGILLYLFALNIGFIVLGIGVWKWKKIFVKKSIIIP</sequence>
<dbReference type="Proteomes" id="UP001337305">
    <property type="component" value="Unassembled WGS sequence"/>
</dbReference>
<feature type="transmembrane region" description="Helical" evidence="1">
    <location>
        <begin position="242"/>
        <end position="261"/>
    </location>
</feature>
<evidence type="ECO:0000313" key="4">
    <source>
        <dbReference type="Proteomes" id="UP001337305"/>
    </source>
</evidence>
<feature type="transmembrane region" description="Helical" evidence="1">
    <location>
        <begin position="184"/>
        <end position="204"/>
    </location>
</feature>
<keyword evidence="1" id="KW-0472">Membrane</keyword>
<proteinExistence type="predicted"/>
<feature type="transmembrane region" description="Helical" evidence="1">
    <location>
        <begin position="152"/>
        <end position="177"/>
    </location>
</feature>
<dbReference type="InterPro" id="IPR003675">
    <property type="entry name" value="Rce1/LyrA-like_dom"/>
</dbReference>
<evidence type="ECO:0000313" key="3">
    <source>
        <dbReference type="EMBL" id="MEF3835286.1"/>
    </source>
</evidence>
<reference evidence="3 4" key="1">
    <citation type="submission" date="2022-09" db="EMBL/GenBank/DDBJ databases">
        <title>Genome sequencing of Flavivirga sp. MEBiC05379.</title>
        <authorList>
            <person name="Oh H.-M."/>
            <person name="Kwon K.K."/>
            <person name="Park M.J."/>
            <person name="Yang S.-H."/>
        </authorList>
    </citation>
    <scope>NUCLEOTIDE SEQUENCE [LARGE SCALE GENOMIC DNA]</scope>
    <source>
        <strain evidence="3 4">MEBiC05379</strain>
    </source>
</reference>
<dbReference type="EMBL" id="JAODOP010000004">
    <property type="protein sequence ID" value="MEF3835286.1"/>
    <property type="molecule type" value="Genomic_DNA"/>
</dbReference>
<gene>
    <name evidence="3" type="ORF">N1F79_19335</name>
</gene>
<keyword evidence="3" id="KW-0645">Protease</keyword>
<evidence type="ECO:0000259" key="2">
    <source>
        <dbReference type="Pfam" id="PF02517"/>
    </source>
</evidence>
<dbReference type="RefSeq" id="WP_303307577.1">
    <property type="nucleotide sequence ID" value="NZ_JAODOP010000004.1"/>
</dbReference>
<organism evidence="3 4">
    <name type="scientific">Flavivirga spongiicola</name>
    <dbReference type="NCBI Taxonomy" id="421621"/>
    <lineage>
        <taxon>Bacteria</taxon>
        <taxon>Pseudomonadati</taxon>
        <taxon>Bacteroidota</taxon>
        <taxon>Flavobacteriia</taxon>
        <taxon>Flavobacteriales</taxon>
        <taxon>Flavobacteriaceae</taxon>
        <taxon>Flavivirga</taxon>
    </lineage>
</organism>
<dbReference type="GO" id="GO:0008237">
    <property type="term" value="F:metallopeptidase activity"/>
    <property type="evidence" value="ECO:0007669"/>
    <property type="project" value="UniProtKB-KW"/>
</dbReference>
<feature type="transmembrane region" description="Helical" evidence="1">
    <location>
        <begin position="12"/>
        <end position="33"/>
    </location>
</feature>
<feature type="transmembrane region" description="Helical" evidence="1">
    <location>
        <begin position="76"/>
        <end position="94"/>
    </location>
</feature>
<comment type="caution">
    <text evidence="3">The sequence shown here is derived from an EMBL/GenBank/DDBJ whole genome shotgun (WGS) entry which is preliminary data.</text>
</comment>
<protein>
    <submittedName>
        <fullName evidence="3">CPBP family intramembrane metalloprotease</fullName>
    </submittedName>
</protein>
<keyword evidence="4" id="KW-1185">Reference proteome</keyword>
<accession>A0ABU7XY20</accession>